<proteinExistence type="predicted"/>
<feature type="transmembrane region" description="Helical" evidence="6">
    <location>
        <begin position="478"/>
        <end position="503"/>
    </location>
</feature>
<dbReference type="PANTHER" id="PTHR23502:SF47">
    <property type="entry name" value="MAJOR FACILITATOR SUPERFAMILY (MFS) PROFILE DOMAIN-CONTAINING PROTEIN-RELATED"/>
    <property type="match status" value="1"/>
</dbReference>
<evidence type="ECO:0000256" key="1">
    <source>
        <dbReference type="ARBA" id="ARBA00004141"/>
    </source>
</evidence>
<dbReference type="Pfam" id="PF07690">
    <property type="entry name" value="MFS_1"/>
    <property type="match status" value="1"/>
</dbReference>
<evidence type="ECO:0000256" key="3">
    <source>
        <dbReference type="ARBA" id="ARBA00022989"/>
    </source>
</evidence>
<keyword evidence="3 6" id="KW-1133">Transmembrane helix</keyword>
<evidence type="ECO:0000313" key="8">
    <source>
        <dbReference type="EMBL" id="RDW72927.1"/>
    </source>
</evidence>
<dbReference type="CDD" id="cd17323">
    <property type="entry name" value="MFS_Tpo1_MDR_like"/>
    <property type="match status" value="1"/>
</dbReference>
<dbReference type="OrthoDB" id="446368at2759"/>
<gene>
    <name evidence="8" type="ORF">BP6252_06834</name>
</gene>
<comment type="subcellular location">
    <subcellularLocation>
        <location evidence="1">Membrane</location>
        <topology evidence="1">Multi-pass membrane protein</topology>
    </subcellularLocation>
</comment>
<feature type="domain" description="Major facilitator superfamily (MFS) profile" evidence="7">
    <location>
        <begin position="108"/>
        <end position="518"/>
    </location>
</feature>
<name>A0A3D8RFV9_9HELO</name>
<feature type="transmembrane region" description="Helical" evidence="6">
    <location>
        <begin position="419"/>
        <end position="441"/>
    </location>
</feature>
<dbReference type="InterPro" id="IPR011701">
    <property type="entry name" value="MFS"/>
</dbReference>
<dbReference type="GO" id="GO:0022857">
    <property type="term" value="F:transmembrane transporter activity"/>
    <property type="evidence" value="ECO:0007669"/>
    <property type="project" value="InterPro"/>
</dbReference>
<evidence type="ECO:0000256" key="2">
    <source>
        <dbReference type="ARBA" id="ARBA00022692"/>
    </source>
</evidence>
<feature type="transmembrane region" description="Helical" evidence="6">
    <location>
        <begin position="106"/>
        <end position="131"/>
    </location>
</feature>
<dbReference type="FunFam" id="1.20.1250.20:FF:000011">
    <property type="entry name" value="MFS multidrug transporter, putative"/>
    <property type="match status" value="1"/>
</dbReference>
<accession>A0A3D8RFV9</accession>
<feature type="region of interest" description="Disordered" evidence="5">
    <location>
        <begin position="75"/>
        <end position="97"/>
    </location>
</feature>
<feature type="compositionally biased region" description="Basic and acidic residues" evidence="5">
    <location>
        <begin position="1"/>
        <end position="16"/>
    </location>
</feature>
<keyword evidence="9" id="KW-1185">Reference proteome</keyword>
<keyword evidence="2 6" id="KW-0812">Transmembrane</keyword>
<reference evidence="8 9" key="1">
    <citation type="journal article" date="2018" name="IMA Fungus">
        <title>IMA Genome-F 9: Draft genome sequence of Annulohypoxylon stygium, Aspergillus mulundensis, Berkeleyomyces basicola (syn. Thielaviopsis basicola), Ceratocystis smalleyi, two Cercospora beticola strains, Coleophoma cylindrospora, Fusarium fracticaudum, Phialophora cf. hyalina, and Morchella septimelata.</title>
        <authorList>
            <person name="Wingfield B.D."/>
            <person name="Bills G.F."/>
            <person name="Dong Y."/>
            <person name="Huang W."/>
            <person name="Nel W.J."/>
            <person name="Swalarsk-Parry B.S."/>
            <person name="Vaghefi N."/>
            <person name="Wilken P.M."/>
            <person name="An Z."/>
            <person name="de Beer Z.W."/>
            <person name="De Vos L."/>
            <person name="Chen L."/>
            <person name="Duong T.A."/>
            <person name="Gao Y."/>
            <person name="Hammerbacher A."/>
            <person name="Kikkert J.R."/>
            <person name="Li Y."/>
            <person name="Li H."/>
            <person name="Li K."/>
            <person name="Li Q."/>
            <person name="Liu X."/>
            <person name="Ma X."/>
            <person name="Naidoo K."/>
            <person name="Pethybridge S.J."/>
            <person name="Sun J."/>
            <person name="Steenkamp E.T."/>
            <person name="van der Nest M.A."/>
            <person name="van Wyk S."/>
            <person name="Wingfield M.J."/>
            <person name="Xiong C."/>
            <person name="Yue Q."/>
            <person name="Zhang X."/>
        </authorList>
    </citation>
    <scope>NUCLEOTIDE SEQUENCE [LARGE SCALE GENOMIC DNA]</scope>
    <source>
        <strain evidence="8 9">BP6252</strain>
    </source>
</reference>
<dbReference type="Proteomes" id="UP000256645">
    <property type="component" value="Unassembled WGS sequence"/>
</dbReference>
<dbReference type="GO" id="GO:0005886">
    <property type="term" value="C:plasma membrane"/>
    <property type="evidence" value="ECO:0007669"/>
    <property type="project" value="TreeGrafter"/>
</dbReference>
<keyword evidence="4 6" id="KW-0472">Membrane</keyword>
<feature type="transmembrane region" description="Helical" evidence="6">
    <location>
        <begin position="389"/>
        <end position="407"/>
    </location>
</feature>
<sequence length="518" mass="58039">MADHSHIQAQERERFDSISPTEAGGDASRRDSQFSTQLRDDDETIRHKYKDSLVVCQKCHKEFDHDEEAFIQGHDHTSQDENSKLVNWDGPNDPSNPKNLPKLRKWLIVVTTGLMTFCVSFASGIFSTAVFATAEEFNVSNEVMLLGVSLYVLGFAFGPLVWGPLSEIYGRTRPLWTGMVVFCIFQIPVAVAPNLETIFICRFFAGLFGSAPLAIIGGMYVDFMETVERGIASAVFAGATFAGPVAGPVIGSFITESYLGWRWTAWITLIMSVFFSLLALITTPETFEPTLLRWKAQRLRHETQDWSLHAKSEEQNIDMNSLLTKYLTKPMRMIAKEPILMILTFYMSICYGILYLTFEGYPISFQFNRGWSAGRLLATGKLNPEDRCIPMILGSIILPIGLFWFAWTSDPSIPWPAQVISGVFIGAGIILIFMSSIVYLIDVYLLNANSALAINTFIRSGIAASFPMFATYMYEGLGVAWATSVLGFVCVALIPFPFIFWFYGARIRTRSKFAFNLG</sequence>
<dbReference type="AlphaFoldDB" id="A0A3D8RFV9"/>
<feature type="region of interest" description="Disordered" evidence="5">
    <location>
        <begin position="1"/>
        <end position="41"/>
    </location>
</feature>
<dbReference type="STRING" id="1849047.A0A3D8RFV9"/>
<dbReference type="EMBL" id="PDLM01000007">
    <property type="protein sequence ID" value="RDW72927.1"/>
    <property type="molecule type" value="Genomic_DNA"/>
</dbReference>
<feature type="transmembrane region" description="Helical" evidence="6">
    <location>
        <begin position="174"/>
        <end position="191"/>
    </location>
</feature>
<feature type="transmembrane region" description="Helical" evidence="6">
    <location>
        <begin position="339"/>
        <end position="358"/>
    </location>
</feature>
<organism evidence="8 9">
    <name type="scientific">Coleophoma cylindrospora</name>
    <dbReference type="NCBI Taxonomy" id="1849047"/>
    <lineage>
        <taxon>Eukaryota</taxon>
        <taxon>Fungi</taxon>
        <taxon>Dikarya</taxon>
        <taxon>Ascomycota</taxon>
        <taxon>Pezizomycotina</taxon>
        <taxon>Leotiomycetes</taxon>
        <taxon>Helotiales</taxon>
        <taxon>Dermateaceae</taxon>
        <taxon>Coleophoma</taxon>
    </lineage>
</organism>
<evidence type="ECO:0000256" key="4">
    <source>
        <dbReference type="ARBA" id="ARBA00023136"/>
    </source>
</evidence>
<dbReference type="SUPFAM" id="SSF103473">
    <property type="entry name" value="MFS general substrate transporter"/>
    <property type="match status" value="1"/>
</dbReference>
<feature type="transmembrane region" description="Helical" evidence="6">
    <location>
        <begin position="197"/>
        <end position="221"/>
    </location>
</feature>
<evidence type="ECO:0000259" key="7">
    <source>
        <dbReference type="PROSITE" id="PS50850"/>
    </source>
</evidence>
<feature type="transmembrane region" description="Helical" evidence="6">
    <location>
        <begin position="260"/>
        <end position="281"/>
    </location>
</feature>
<dbReference type="PROSITE" id="PS50850">
    <property type="entry name" value="MFS"/>
    <property type="match status" value="1"/>
</dbReference>
<dbReference type="InterPro" id="IPR036259">
    <property type="entry name" value="MFS_trans_sf"/>
</dbReference>
<feature type="transmembrane region" description="Helical" evidence="6">
    <location>
        <begin position="233"/>
        <end position="254"/>
    </location>
</feature>
<dbReference type="PANTHER" id="PTHR23502">
    <property type="entry name" value="MAJOR FACILITATOR SUPERFAMILY"/>
    <property type="match status" value="1"/>
</dbReference>
<comment type="caution">
    <text evidence="8">The sequence shown here is derived from an EMBL/GenBank/DDBJ whole genome shotgun (WGS) entry which is preliminary data.</text>
</comment>
<dbReference type="InterPro" id="IPR020846">
    <property type="entry name" value="MFS_dom"/>
</dbReference>
<evidence type="ECO:0000256" key="5">
    <source>
        <dbReference type="SAM" id="MobiDB-lite"/>
    </source>
</evidence>
<evidence type="ECO:0000313" key="9">
    <source>
        <dbReference type="Proteomes" id="UP000256645"/>
    </source>
</evidence>
<dbReference type="Gene3D" id="1.20.1250.20">
    <property type="entry name" value="MFS general substrate transporter like domains"/>
    <property type="match status" value="1"/>
</dbReference>
<protein>
    <recommendedName>
        <fullName evidence="7">Major facilitator superfamily (MFS) profile domain-containing protein</fullName>
    </recommendedName>
</protein>
<evidence type="ECO:0000256" key="6">
    <source>
        <dbReference type="SAM" id="Phobius"/>
    </source>
</evidence>
<feature type="transmembrane region" description="Helical" evidence="6">
    <location>
        <begin position="143"/>
        <end position="162"/>
    </location>
</feature>